<accession>A0ABY5ANU3</accession>
<evidence type="ECO:0000313" key="2">
    <source>
        <dbReference type="Proteomes" id="UP001056708"/>
    </source>
</evidence>
<proteinExistence type="predicted"/>
<dbReference type="RefSeq" id="WP_252662909.1">
    <property type="nucleotide sequence ID" value="NZ_CP098611.1"/>
</dbReference>
<evidence type="ECO:0000313" key="1">
    <source>
        <dbReference type="EMBL" id="USR90885.1"/>
    </source>
</evidence>
<dbReference type="Proteomes" id="UP001056708">
    <property type="component" value="Chromosome"/>
</dbReference>
<dbReference type="EMBL" id="CP098611">
    <property type="protein sequence ID" value="USR90885.1"/>
    <property type="molecule type" value="Genomic_DNA"/>
</dbReference>
<name>A0ABY5ANU3_9CYAN</name>
<gene>
    <name evidence="1" type="ORF">NEA10_19010</name>
</gene>
<sequence>MSAPALTTATRTTFPLSAVIGQEAIKIALLLSAVDPGVGGVAIAHNHTPCNS</sequence>
<reference evidence="1" key="1">
    <citation type="submission" date="2022-06" db="EMBL/GenBank/DDBJ databases">
        <title>Genome sequence of Phormidium yuhuli AB48 isolated from an industrial photobioreactor environment.</title>
        <authorList>
            <person name="Qiu Y."/>
            <person name="Noonan A.J.C."/>
            <person name="Dofher K."/>
            <person name="Koch M."/>
            <person name="Kieft B."/>
            <person name="Lin X."/>
            <person name="Ziels R.M."/>
            <person name="Hallam S.J."/>
        </authorList>
    </citation>
    <scope>NUCLEOTIDE SEQUENCE</scope>
    <source>
        <strain evidence="1">AB48</strain>
    </source>
</reference>
<organism evidence="1 2">
    <name type="scientific">Phormidium yuhuli AB48</name>
    <dbReference type="NCBI Taxonomy" id="2940671"/>
    <lineage>
        <taxon>Bacteria</taxon>
        <taxon>Bacillati</taxon>
        <taxon>Cyanobacteriota</taxon>
        <taxon>Cyanophyceae</taxon>
        <taxon>Oscillatoriophycideae</taxon>
        <taxon>Oscillatoriales</taxon>
        <taxon>Oscillatoriaceae</taxon>
        <taxon>Phormidium</taxon>
        <taxon>Phormidium yuhuli</taxon>
    </lineage>
</organism>
<protein>
    <submittedName>
        <fullName evidence="1">Uncharacterized protein</fullName>
    </submittedName>
</protein>
<keyword evidence="2" id="KW-1185">Reference proteome</keyword>